<dbReference type="GO" id="GO:0005524">
    <property type="term" value="F:ATP binding"/>
    <property type="evidence" value="ECO:0007669"/>
    <property type="project" value="UniProtKB-KW"/>
</dbReference>
<name>A0A162XXK2_PHYB8</name>
<accession>A0A162XXK2</accession>
<dbReference type="CDD" id="cd18787">
    <property type="entry name" value="SF2_C_DEAD"/>
    <property type="match status" value="1"/>
</dbReference>
<dbReference type="CDD" id="cd17957">
    <property type="entry name" value="DEADc_DDX52"/>
    <property type="match status" value="1"/>
</dbReference>
<dbReference type="GO" id="GO:0005829">
    <property type="term" value="C:cytosol"/>
    <property type="evidence" value="ECO:0007669"/>
    <property type="project" value="TreeGrafter"/>
</dbReference>
<dbReference type="SMART" id="SM00490">
    <property type="entry name" value="HELICc"/>
    <property type="match status" value="1"/>
</dbReference>
<dbReference type="InterPro" id="IPR027417">
    <property type="entry name" value="P-loop_NTPase"/>
</dbReference>
<dbReference type="GO" id="GO:0005730">
    <property type="term" value="C:nucleolus"/>
    <property type="evidence" value="ECO:0007669"/>
    <property type="project" value="UniProtKB-SubCell"/>
</dbReference>
<comment type="similarity">
    <text evidence="9">Belongs to the DEAD box helicase family. DDX52/ROK1 subfamily.</text>
</comment>
<dbReference type="PROSITE" id="PS51192">
    <property type="entry name" value="HELICASE_ATP_BIND_1"/>
    <property type="match status" value="1"/>
</dbReference>
<dbReference type="STRING" id="763407.A0A162XXK2"/>
<keyword evidence="8" id="KW-0539">Nucleus</keyword>
<keyword evidence="16" id="KW-1185">Reference proteome</keyword>
<dbReference type="Pfam" id="PF00270">
    <property type="entry name" value="DEAD"/>
    <property type="match status" value="1"/>
</dbReference>
<dbReference type="InParanoid" id="A0A162XXK2"/>
<dbReference type="GO" id="GO:0003724">
    <property type="term" value="F:RNA helicase activity"/>
    <property type="evidence" value="ECO:0007669"/>
    <property type="project" value="UniProtKB-EC"/>
</dbReference>
<comment type="catalytic activity">
    <reaction evidence="10">
        <text>ATP + H2O = ADP + phosphate + H(+)</text>
        <dbReference type="Rhea" id="RHEA:13065"/>
        <dbReference type="ChEBI" id="CHEBI:15377"/>
        <dbReference type="ChEBI" id="CHEBI:15378"/>
        <dbReference type="ChEBI" id="CHEBI:30616"/>
        <dbReference type="ChEBI" id="CHEBI:43474"/>
        <dbReference type="ChEBI" id="CHEBI:456216"/>
        <dbReference type="EC" id="3.6.4.13"/>
    </reaction>
</comment>
<dbReference type="InterPro" id="IPR011545">
    <property type="entry name" value="DEAD/DEAH_box_helicase_dom"/>
</dbReference>
<dbReference type="EC" id="3.6.4.13" evidence="2"/>
<organism evidence="15 16">
    <name type="scientific">Phycomyces blakesleeanus (strain ATCC 8743b / DSM 1359 / FGSC 10004 / NBRC 33097 / NRRL 1555)</name>
    <dbReference type="NCBI Taxonomy" id="763407"/>
    <lineage>
        <taxon>Eukaryota</taxon>
        <taxon>Fungi</taxon>
        <taxon>Fungi incertae sedis</taxon>
        <taxon>Mucoromycota</taxon>
        <taxon>Mucoromycotina</taxon>
        <taxon>Mucoromycetes</taxon>
        <taxon>Mucorales</taxon>
        <taxon>Phycomycetaceae</taxon>
        <taxon>Phycomyces</taxon>
    </lineage>
</organism>
<dbReference type="GO" id="GO:0016787">
    <property type="term" value="F:hydrolase activity"/>
    <property type="evidence" value="ECO:0007669"/>
    <property type="project" value="UniProtKB-KW"/>
</dbReference>
<evidence type="ECO:0000256" key="2">
    <source>
        <dbReference type="ARBA" id="ARBA00012552"/>
    </source>
</evidence>
<evidence type="ECO:0000256" key="10">
    <source>
        <dbReference type="ARBA" id="ARBA00047984"/>
    </source>
</evidence>
<keyword evidence="4 11" id="KW-0378">Hydrolase</keyword>
<gene>
    <name evidence="15" type="ORF">PHYBLDRAFT_68063</name>
</gene>
<dbReference type="Pfam" id="PF00271">
    <property type="entry name" value="Helicase_C"/>
    <property type="match status" value="1"/>
</dbReference>
<dbReference type="InterPro" id="IPR050079">
    <property type="entry name" value="DEAD_box_RNA_helicase"/>
</dbReference>
<dbReference type="AlphaFoldDB" id="A0A162XXK2"/>
<evidence type="ECO:0000256" key="12">
    <source>
        <dbReference type="SAM" id="MobiDB-lite"/>
    </source>
</evidence>
<evidence type="ECO:0000256" key="1">
    <source>
        <dbReference type="ARBA" id="ARBA00004604"/>
    </source>
</evidence>
<dbReference type="InterPro" id="IPR014001">
    <property type="entry name" value="Helicase_ATP-bd"/>
</dbReference>
<evidence type="ECO:0000259" key="13">
    <source>
        <dbReference type="PROSITE" id="PS51192"/>
    </source>
</evidence>
<feature type="region of interest" description="Disordered" evidence="12">
    <location>
        <begin position="489"/>
        <end position="560"/>
    </location>
</feature>
<dbReference type="SUPFAM" id="SSF52540">
    <property type="entry name" value="P-loop containing nucleoside triphosphate hydrolases"/>
    <property type="match status" value="1"/>
</dbReference>
<feature type="domain" description="Helicase C-terminal" evidence="14">
    <location>
        <begin position="322"/>
        <end position="483"/>
    </location>
</feature>
<keyword evidence="3 11" id="KW-0547">Nucleotide-binding</keyword>
<evidence type="ECO:0000256" key="4">
    <source>
        <dbReference type="ARBA" id="ARBA00022801"/>
    </source>
</evidence>
<sequence length="560" mass="63053">MDLFHLLGSGATFNKNRFKGDVQLFEAATDSQIVVAKKKNEVATNSELRDKLLDEIDFFKTTHTVVGTPTKQAKKNDAPTAKAFRKESQIRVYGSDVPNPFRTFEDLASPPYNLNPTIYRNLMQSEYKTPTAIQMQSVPIMLKGRDLIACAPTGSGKTLAYLLPLLQDLKKPEKTGYRALIIAPTRELAQQIDREIQKLSAGTKLKTRVLAKSTYATKAQTPKEKQKFDILISTPMRLVYAIKEKEIDLTNIRHLILDEADKLLDLGFLDQTDEIFAACSAPSVRKSLFSATFSSTVEQLAKTVMRDPLRVVVGTKNAATDTIDQKLLFTGTEAGKMVALRQFIQTGIKPPVLIFVQSIDRAKELFRELVYEGINVEVIHSERTKLQRDNIIDQFRVGKIWVLIATELMARGLDFKGVNLVINYDIPRSVASYIHRIGRTGRAGRQGEAITYYTKDDMDYMRSIVNVMKESGCEVPDWMLKLKKQSRKGMNKLRKAGAEREQIDTMSRYDKKRNAQKKEMIDASKKRKEKQLEEGGQAPRAKKAKKAKNSEAAVTATSTS</sequence>
<evidence type="ECO:0000256" key="3">
    <source>
        <dbReference type="ARBA" id="ARBA00022741"/>
    </source>
</evidence>
<dbReference type="Proteomes" id="UP000077315">
    <property type="component" value="Unassembled WGS sequence"/>
</dbReference>
<dbReference type="VEuPathDB" id="FungiDB:PHYBLDRAFT_68063"/>
<dbReference type="InterPro" id="IPR001650">
    <property type="entry name" value="Helicase_C-like"/>
</dbReference>
<evidence type="ECO:0000313" key="15">
    <source>
        <dbReference type="EMBL" id="OAD77125.1"/>
    </source>
</evidence>
<dbReference type="PROSITE" id="PS51194">
    <property type="entry name" value="HELICASE_CTER"/>
    <property type="match status" value="1"/>
</dbReference>
<dbReference type="SMART" id="SM00487">
    <property type="entry name" value="DEXDc"/>
    <property type="match status" value="1"/>
</dbReference>
<evidence type="ECO:0000256" key="9">
    <source>
        <dbReference type="ARBA" id="ARBA00024355"/>
    </source>
</evidence>
<proteinExistence type="inferred from homology"/>
<dbReference type="GO" id="GO:0030490">
    <property type="term" value="P:maturation of SSU-rRNA"/>
    <property type="evidence" value="ECO:0007669"/>
    <property type="project" value="InterPro"/>
</dbReference>
<evidence type="ECO:0000256" key="6">
    <source>
        <dbReference type="ARBA" id="ARBA00022840"/>
    </source>
</evidence>
<dbReference type="GO" id="GO:0003723">
    <property type="term" value="F:RNA binding"/>
    <property type="evidence" value="ECO:0007669"/>
    <property type="project" value="UniProtKB-KW"/>
</dbReference>
<dbReference type="InterPro" id="IPR000629">
    <property type="entry name" value="RNA-helicase_DEAD-box_CS"/>
</dbReference>
<comment type="subcellular location">
    <subcellularLocation>
        <location evidence="1">Nucleus</location>
        <location evidence="1">Nucleolus</location>
    </subcellularLocation>
</comment>
<dbReference type="PANTHER" id="PTHR47959:SF15">
    <property type="entry name" value="RNA HELICASE"/>
    <property type="match status" value="1"/>
</dbReference>
<dbReference type="GeneID" id="29002785"/>
<evidence type="ECO:0000256" key="11">
    <source>
        <dbReference type="RuleBase" id="RU000492"/>
    </source>
</evidence>
<feature type="domain" description="Helicase ATP-binding" evidence="13">
    <location>
        <begin position="138"/>
        <end position="311"/>
    </location>
</feature>
<keyword evidence="5 11" id="KW-0347">Helicase</keyword>
<dbReference type="InterPro" id="IPR044764">
    <property type="entry name" value="DDX52/Rok1_DEADc"/>
</dbReference>
<dbReference type="Gene3D" id="3.40.50.300">
    <property type="entry name" value="P-loop containing nucleotide triphosphate hydrolases"/>
    <property type="match status" value="2"/>
</dbReference>
<evidence type="ECO:0000256" key="8">
    <source>
        <dbReference type="ARBA" id="ARBA00023242"/>
    </source>
</evidence>
<dbReference type="PANTHER" id="PTHR47959">
    <property type="entry name" value="ATP-DEPENDENT RNA HELICASE RHLE-RELATED"/>
    <property type="match status" value="1"/>
</dbReference>
<dbReference type="FunFam" id="3.40.50.300:FF:000759">
    <property type="entry name" value="probable ATP-dependent RNA helicase DDX52"/>
    <property type="match status" value="1"/>
</dbReference>
<evidence type="ECO:0000259" key="14">
    <source>
        <dbReference type="PROSITE" id="PS51194"/>
    </source>
</evidence>
<evidence type="ECO:0000313" key="16">
    <source>
        <dbReference type="Proteomes" id="UP000077315"/>
    </source>
</evidence>
<dbReference type="RefSeq" id="XP_018295165.1">
    <property type="nucleotide sequence ID" value="XM_018441879.1"/>
</dbReference>
<feature type="compositionally biased region" description="Basic and acidic residues" evidence="12">
    <location>
        <begin position="496"/>
        <end position="524"/>
    </location>
</feature>
<keyword evidence="7" id="KW-0694">RNA-binding</keyword>
<evidence type="ECO:0000256" key="7">
    <source>
        <dbReference type="ARBA" id="ARBA00022884"/>
    </source>
</evidence>
<protein>
    <recommendedName>
        <fullName evidence="2">RNA helicase</fullName>
        <ecNumber evidence="2">3.6.4.13</ecNumber>
    </recommendedName>
</protein>
<dbReference type="OrthoDB" id="360161at2759"/>
<dbReference type="PROSITE" id="PS00039">
    <property type="entry name" value="DEAD_ATP_HELICASE"/>
    <property type="match status" value="1"/>
</dbReference>
<dbReference type="FunCoup" id="A0A162XXK2">
    <property type="interactions" value="607"/>
</dbReference>
<dbReference type="EMBL" id="KV440975">
    <property type="protein sequence ID" value="OAD77125.1"/>
    <property type="molecule type" value="Genomic_DNA"/>
</dbReference>
<evidence type="ECO:0000256" key="5">
    <source>
        <dbReference type="ARBA" id="ARBA00022806"/>
    </source>
</evidence>
<reference evidence="16" key="1">
    <citation type="submission" date="2015-06" db="EMBL/GenBank/DDBJ databases">
        <title>Expansion of signal transduction pathways in fungi by whole-genome duplication.</title>
        <authorList>
            <consortium name="DOE Joint Genome Institute"/>
            <person name="Corrochano L.M."/>
            <person name="Kuo A."/>
            <person name="Marcet-Houben M."/>
            <person name="Polaino S."/>
            <person name="Salamov A."/>
            <person name="Villalobos J.M."/>
            <person name="Alvarez M.I."/>
            <person name="Avalos J."/>
            <person name="Benito E.P."/>
            <person name="Benoit I."/>
            <person name="Burger G."/>
            <person name="Camino L.P."/>
            <person name="Canovas D."/>
            <person name="Cerda-Olmedo E."/>
            <person name="Cheng J.-F."/>
            <person name="Dominguez A."/>
            <person name="Elias M."/>
            <person name="Eslava A.P."/>
            <person name="Glaser F."/>
            <person name="Grimwood J."/>
            <person name="Gutierrez G."/>
            <person name="Heitman J."/>
            <person name="Henrissat B."/>
            <person name="Iturriaga E.A."/>
            <person name="Lang B.F."/>
            <person name="Lavin J.L."/>
            <person name="Lee S."/>
            <person name="Li W."/>
            <person name="Lindquist E."/>
            <person name="Lopez-Garcia S."/>
            <person name="Luque E.M."/>
            <person name="Marcos A.T."/>
            <person name="Martin J."/>
            <person name="McCluskey K."/>
            <person name="Medina H.R."/>
            <person name="Miralles-Duran A."/>
            <person name="Miyazaki A."/>
            <person name="Munoz-Torres E."/>
            <person name="Oguiza J.A."/>
            <person name="Ohm R."/>
            <person name="Olmedo M."/>
            <person name="Orejas M."/>
            <person name="Ortiz-Castellanos L."/>
            <person name="Pisabarro A.G."/>
            <person name="Rodriguez-Romero J."/>
            <person name="Ruiz-Herrera J."/>
            <person name="Ruiz-Vazquez R."/>
            <person name="Sanz C."/>
            <person name="Schackwitz W."/>
            <person name="Schmutz J."/>
            <person name="Shahriari M."/>
            <person name="Shelest E."/>
            <person name="Silva-Franco F."/>
            <person name="Soanes D."/>
            <person name="Syed K."/>
            <person name="Tagua V.G."/>
            <person name="Talbot N.J."/>
            <person name="Thon M."/>
            <person name="De vries R.P."/>
            <person name="Wiebenga A."/>
            <person name="Yadav J.S."/>
            <person name="Braun E.L."/>
            <person name="Baker S."/>
            <person name="Garre V."/>
            <person name="Horwitz B."/>
            <person name="Torres-Martinez S."/>
            <person name="Idnurm A."/>
            <person name="Herrera-Estrella A."/>
            <person name="Gabaldon T."/>
            <person name="Grigoriev I.V."/>
        </authorList>
    </citation>
    <scope>NUCLEOTIDE SEQUENCE [LARGE SCALE GENOMIC DNA]</scope>
    <source>
        <strain evidence="16">NRRL 1555(-)</strain>
    </source>
</reference>
<keyword evidence="6 11" id="KW-0067">ATP-binding</keyword>